<dbReference type="GO" id="GO:0005506">
    <property type="term" value="F:iron ion binding"/>
    <property type="evidence" value="ECO:0007669"/>
    <property type="project" value="InterPro"/>
</dbReference>
<dbReference type="InterPro" id="IPR001128">
    <property type="entry name" value="Cyt_P450"/>
</dbReference>
<gene>
    <name evidence="8" type="ORF">EDD40_1328</name>
</gene>
<dbReference type="PANTHER" id="PTHR46696">
    <property type="entry name" value="P450, PUTATIVE (EUROFUNG)-RELATED"/>
    <property type="match status" value="1"/>
</dbReference>
<dbReference type="GO" id="GO:0016705">
    <property type="term" value="F:oxidoreductase activity, acting on paired donors, with incorporation or reduction of molecular oxygen"/>
    <property type="evidence" value="ECO:0007669"/>
    <property type="project" value="InterPro"/>
</dbReference>
<evidence type="ECO:0000256" key="6">
    <source>
        <dbReference type="ARBA" id="ARBA00023033"/>
    </source>
</evidence>
<keyword evidence="3 7" id="KW-0479">Metal-binding</keyword>
<keyword evidence="9" id="KW-1185">Reference proteome</keyword>
<dbReference type="PROSITE" id="PS00086">
    <property type="entry name" value="CYTOCHROME_P450"/>
    <property type="match status" value="1"/>
</dbReference>
<dbReference type="RefSeq" id="WP_123742109.1">
    <property type="nucleotide sequence ID" value="NZ_RJKM01000001.1"/>
</dbReference>
<evidence type="ECO:0000313" key="8">
    <source>
        <dbReference type="EMBL" id="ROP36067.1"/>
    </source>
</evidence>
<name>A0A3N1H0P1_9PSEU</name>
<evidence type="ECO:0000256" key="1">
    <source>
        <dbReference type="ARBA" id="ARBA00010617"/>
    </source>
</evidence>
<dbReference type="InterPro" id="IPR036396">
    <property type="entry name" value="Cyt_P450_sf"/>
</dbReference>
<organism evidence="8 9">
    <name type="scientific">Saccharothrix texasensis</name>
    <dbReference type="NCBI Taxonomy" id="103734"/>
    <lineage>
        <taxon>Bacteria</taxon>
        <taxon>Bacillati</taxon>
        <taxon>Actinomycetota</taxon>
        <taxon>Actinomycetes</taxon>
        <taxon>Pseudonocardiales</taxon>
        <taxon>Pseudonocardiaceae</taxon>
        <taxon>Saccharothrix</taxon>
    </lineage>
</organism>
<proteinExistence type="inferred from homology"/>
<dbReference type="OrthoDB" id="5500002at2"/>
<accession>A0A3N1H0P1</accession>
<dbReference type="Proteomes" id="UP000268727">
    <property type="component" value="Unassembled WGS sequence"/>
</dbReference>
<dbReference type="GO" id="GO:0020037">
    <property type="term" value="F:heme binding"/>
    <property type="evidence" value="ECO:0007669"/>
    <property type="project" value="InterPro"/>
</dbReference>
<sequence length="399" mass="43991">METYVLDPTGRDIQTEAAELRGRGPATRVGLPGGVEAWWVGDLGLLRRLLADPRVSKDARRHWPAMADIPQDWPLYLWVAARNMFTAYGSEHRRLRMLISKGFTARRTEALRPQVEEIAADLVDRLAAGPDLVDVRAGFAHPLPIEVISRLMGVPDDDRPELRRIVDSLFVTTTTPEEAIANQGRLYEILHDLVAAKRAVPGDDLTSVLIAARDEADTGLAEEELVDTLLLMIAAGHETTVNLLDQAITALLTHPDQLRLVRAGERRWGDVIEETLRWQAPVANLPLRYAVEDIELAGVTIREGEAILAGYAAAGRDPAHHGGTAERFDLTRADKTHLSFGHGVHHCLGAPLARIEAEVALPALFDRFPDIAPAVPVDELEPVRSFISNGHRTLPVRLR</sequence>
<dbReference type="InterPro" id="IPR002397">
    <property type="entry name" value="Cyt_P450_B"/>
</dbReference>
<dbReference type="EMBL" id="RJKM01000001">
    <property type="protein sequence ID" value="ROP36067.1"/>
    <property type="molecule type" value="Genomic_DNA"/>
</dbReference>
<keyword evidence="2 7" id="KW-0349">Heme</keyword>
<dbReference type="PANTHER" id="PTHR46696:SF1">
    <property type="entry name" value="CYTOCHROME P450 YJIB-RELATED"/>
    <property type="match status" value="1"/>
</dbReference>
<evidence type="ECO:0000256" key="5">
    <source>
        <dbReference type="ARBA" id="ARBA00023004"/>
    </source>
</evidence>
<dbReference type="Pfam" id="PF00067">
    <property type="entry name" value="p450"/>
    <property type="match status" value="1"/>
</dbReference>
<comment type="similarity">
    <text evidence="1 7">Belongs to the cytochrome P450 family.</text>
</comment>
<evidence type="ECO:0000256" key="2">
    <source>
        <dbReference type="ARBA" id="ARBA00022617"/>
    </source>
</evidence>
<protein>
    <submittedName>
        <fullName evidence="8">Cytochrome P450</fullName>
    </submittedName>
</protein>
<reference evidence="8 9" key="1">
    <citation type="submission" date="2018-11" db="EMBL/GenBank/DDBJ databases">
        <title>Sequencing the genomes of 1000 actinobacteria strains.</title>
        <authorList>
            <person name="Klenk H.-P."/>
        </authorList>
    </citation>
    <scope>NUCLEOTIDE SEQUENCE [LARGE SCALE GENOMIC DNA]</scope>
    <source>
        <strain evidence="8 9">DSM 44231</strain>
    </source>
</reference>
<dbReference type="GO" id="GO:0004497">
    <property type="term" value="F:monooxygenase activity"/>
    <property type="evidence" value="ECO:0007669"/>
    <property type="project" value="UniProtKB-KW"/>
</dbReference>
<dbReference type="FunFam" id="1.10.630.10:FF:000018">
    <property type="entry name" value="Cytochrome P450 monooxygenase"/>
    <property type="match status" value="1"/>
</dbReference>
<evidence type="ECO:0000313" key="9">
    <source>
        <dbReference type="Proteomes" id="UP000268727"/>
    </source>
</evidence>
<dbReference type="CDD" id="cd11029">
    <property type="entry name" value="CYP107-like"/>
    <property type="match status" value="1"/>
</dbReference>
<dbReference type="SUPFAM" id="SSF48264">
    <property type="entry name" value="Cytochrome P450"/>
    <property type="match status" value="1"/>
</dbReference>
<dbReference type="InterPro" id="IPR017972">
    <property type="entry name" value="Cyt_P450_CS"/>
</dbReference>
<dbReference type="AlphaFoldDB" id="A0A3N1H0P1"/>
<dbReference type="PRINTS" id="PR00359">
    <property type="entry name" value="BP450"/>
</dbReference>
<keyword evidence="6 7" id="KW-0503">Monooxygenase</keyword>
<dbReference type="Gene3D" id="1.10.630.10">
    <property type="entry name" value="Cytochrome P450"/>
    <property type="match status" value="1"/>
</dbReference>
<dbReference type="PRINTS" id="PR00385">
    <property type="entry name" value="P450"/>
</dbReference>
<evidence type="ECO:0000256" key="3">
    <source>
        <dbReference type="ARBA" id="ARBA00022723"/>
    </source>
</evidence>
<keyword evidence="4 7" id="KW-0560">Oxidoreductase</keyword>
<evidence type="ECO:0000256" key="7">
    <source>
        <dbReference type="RuleBase" id="RU000461"/>
    </source>
</evidence>
<evidence type="ECO:0000256" key="4">
    <source>
        <dbReference type="ARBA" id="ARBA00023002"/>
    </source>
</evidence>
<comment type="caution">
    <text evidence="8">The sequence shown here is derived from an EMBL/GenBank/DDBJ whole genome shotgun (WGS) entry which is preliminary data.</text>
</comment>
<keyword evidence="5 7" id="KW-0408">Iron</keyword>